<organism evidence="17 18">
    <name type="scientific">candidate division MSBL1 archaeon SCGC-AAA259B11</name>
    <dbReference type="NCBI Taxonomy" id="1698260"/>
    <lineage>
        <taxon>Archaea</taxon>
        <taxon>Methanobacteriati</taxon>
        <taxon>Methanobacteriota</taxon>
        <taxon>candidate division MSBL1</taxon>
    </lineage>
</organism>
<dbReference type="InterPro" id="IPR036121">
    <property type="entry name" value="ATPase_F1/V1/A1_a/bsu_N_sf"/>
</dbReference>
<evidence type="ECO:0000259" key="15">
    <source>
        <dbReference type="Pfam" id="PF16886"/>
    </source>
</evidence>
<dbReference type="PATRIC" id="fig|1698260.3.peg.310"/>
<dbReference type="GO" id="GO:0046961">
    <property type="term" value="F:proton-transporting ATPase activity, rotational mechanism"/>
    <property type="evidence" value="ECO:0007669"/>
    <property type="project" value="InterPro"/>
</dbReference>
<dbReference type="AlphaFoldDB" id="A0A133U6R4"/>
<dbReference type="Gene3D" id="1.10.1140.10">
    <property type="entry name" value="Bovine Mitochondrial F1-atpase, Atp Synthase Beta Chain, Chain D, domain 3"/>
    <property type="match status" value="1"/>
</dbReference>
<dbReference type="InterPro" id="IPR024034">
    <property type="entry name" value="ATPase_F1/V1_b/a_C"/>
</dbReference>
<feature type="domain" description="ATPase F1/V1/A1 complex alpha/beta subunit N-terminal" evidence="14">
    <location>
        <begin position="5"/>
        <end position="66"/>
    </location>
</feature>
<comment type="subunit">
    <text evidence="12">Has multiple subunits with at least A(3), B(3), C, D, E, F, H, I and proteolipid K(x).</text>
</comment>
<dbReference type="EMBL" id="LHXK01000019">
    <property type="protein sequence ID" value="KXA89882.1"/>
    <property type="molecule type" value="Genomic_DNA"/>
</dbReference>
<keyword evidence="6 12" id="KW-0375">Hydrogen ion transport</keyword>
<keyword evidence="11 12" id="KW-0066">ATP synthesis</keyword>
<dbReference type="Gene3D" id="3.40.50.300">
    <property type="entry name" value="P-loop containing nucleotide triphosphate hydrolases"/>
    <property type="match status" value="1"/>
</dbReference>
<comment type="similarity">
    <text evidence="2 12">Belongs to the ATPase alpha/beta chains family.</text>
</comment>
<keyword evidence="8 12" id="KW-1278">Translocase</keyword>
<dbReference type="PROSITE" id="PS00152">
    <property type="entry name" value="ATPASE_ALPHA_BETA"/>
    <property type="match status" value="1"/>
</dbReference>
<dbReference type="Gene3D" id="2.40.30.20">
    <property type="match status" value="1"/>
</dbReference>
<dbReference type="FunFam" id="2.40.30.20:FF:000002">
    <property type="entry name" value="V-type proton ATPase catalytic subunit A"/>
    <property type="match status" value="1"/>
</dbReference>
<name>A0A133U6R4_9EURY</name>
<dbReference type="FunFam" id="1.10.1140.10:FF:000002">
    <property type="entry name" value="V-type proton ATPase catalytic subunit A"/>
    <property type="match status" value="1"/>
</dbReference>
<dbReference type="Pfam" id="PF22919">
    <property type="entry name" value="ATP-synt_VA_C"/>
    <property type="match status" value="1"/>
</dbReference>
<dbReference type="EC" id="7.1.2.2" evidence="12"/>
<dbReference type="Proteomes" id="UP000070184">
    <property type="component" value="Unassembled WGS sequence"/>
</dbReference>
<proteinExistence type="inferred from homology"/>
<dbReference type="InterPro" id="IPR020003">
    <property type="entry name" value="ATPase_a/bsu_AS"/>
</dbReference>
<evidence type="ECO:0000256" key="8">
    <source>
        <dbReference type="ARBA" id="ARBA00022967"/>
    </source>
</evidence>
<dbReference type="Pfam" id="PF02874">
    <property type="entry name" value="ATP-synt_ab_N"/>
    <property type="match status" value="1"/>
</dbReference>
<keyword evidence="5 12" id="KW-0547">Nucleotide-binding</keyword>
<feature type="domain" description="ATPsynthase alpha/beta subunit barrel-sandwich" evidence="15">
    <location>
        <begin position="108"/>
        <end position="193"/>
    </location>
</feature>
<evidence type="ECO:0000256" key="5">
    <source>
        <dbReference type="ARBA" id="ARBA00022741"/>
    </source>
</evidence>
<comment type="subcellular location">
    <subcellularLocation>
        <location evidence="1 12">Cell membrane</location>
        <topology evidence="1 12">Peripheral membrane protein</topology>
    </subcellularLocation>
</comment>
<feature type="binding site" evidence="12">
    <location>
        <begin position="231"/>
        <end position="238"/>
    </location>
    <ligand>
        <name>ATP</name>
        <dbReference type="ChEBI" id="CHEBI:30616"/>
    </ligand>
</feature>
<dbReference type="GO" id="GO:0005524">
    <property type="term" value="F:ATP binding"/>
    <property type="evidence" value="ECO:0007669"/>
    <property type="project" value="UniProtKB-UniRule"/>
</dbReference>
<evidence type="ECO:0000256" key="4">
    <source>
        <dbReference type="ARBA" id="ARBA00022475"/>
    </source>
</evidence>
<protein>
    <recommendedName>
        <fullName evidence="12">A-type ATP synthase subunit A</fullName>
        <ecNumber evidence="12">7.1.2.2</ecNumber>
    </recommendedName>
</protein>
<keyword evidence="7 12" id="KW-0067">ATP-binding</keyword>
<dbReference type="CDD" id="cd18111">
    <property type="entry name" value="ATP-synt_V_A-type_alpha_C"/>
    <property type="match status" value="1"/>
</dbReference>
<evidence type="ECO:0000256" key="1">
    <source>
        <dbReference type="ARBA" id="ARBA00004202"/>
    </source>
</evidence>
<evidence type="ECO:0000259" key="14">
    <source>
        <dbReference type="Pfam" id="PF02874"/>
    </source>
</evidence>
<dbReference type="GO" id="GO:0005886">
    <property type="term" value="C:plasma membrane"/>
    <property type="evidence" value="ECO:0007669"/>
    <property type="project" value="UniProtKB-SubCell"/>
</dbReference>
<dbReference type="InterPro" id="IPR023366">
    <property type="entry name" value="ATP_synth_asu-like_sf"/>
</dbReference>
<evidence type="ECO:0000313" key="17">
    <source>
        <dbReference type="EMBL" id="KXA89882.1"/>
    </source>
</evidence>
<evidence type="ECO:0000256" key="11">
    <source>
        <dbReference type="ARBA" id="ARBA00023310"/>
    </source>
</evidence>
<comment type="function">
    <text evidence="12">Component of the A-type ATP synthase that produces ATP from ADP in the presence of a proton gradient across the membrane. The A chain is the catalytic subunit.</text>
</comment>
<dbReference type="NCBIfam" id="NF003220">
    <property type="entry name" value="PRK04192.1"/>
    <property type="match status" value="1"/>
</dbReference>
<dbReference type="SUPFAM" id="SSF50615">
    <property type="entry name" value="N-terminal domain of alpha and beta subunits of F1 ATP synthase"/>
    <property type="match status" value="1"/>
</dbReference>
<dbReference type="PANTHER" id="PTHR43607:SF1">
    <property type="entry name" value="H(+)-TRANSPORTING TWO-SECTOR ATPASE"/>
    <property type="match status" value="1"/>
</dbReference>
<reference evidence="17 18" key="1">
    <citation type="journal article" date="2016" name="Sci. Rep.">
        <title>Metabolic traits of an uncultured archaeal lineage -MSBL1- from brine pools of the Red Sea.</title>
        <authorList>
            <person name="Mwirichia R."/>
            <person name="Alam I."/>
            <person name="Rashid M."/>
            <person name="Vinu M."/>
            <person name="Ba-Alawi W."/>
            <person name="Anthony Kamau A."/>
            <person name="Kamanda Ngugi D."/>
            <person name="Goker M."/>
            <person name="Klenk H.P."/>
            <person name="Bajic V."/>
            <person name="Stingl U."/>
        </authorList>
    </citation>
    <scope>NUCLEOTIDE SEQUENCE [LARGE SCALE GENOMIC DNA]</scope>
    <source>
        <strain evidence="17">SCGC-AAA259B11</strain>
    </source>
</reference>
<dbReference type="InterPro" id="IPR022878">
    <property type="entry name" value="V-ATPase_asu"/>
</dbReference>
<dbReference type="InterPro" id="IPR004100">
    <property type="entry name" value="ATPase_F1/V1/A1_a/bsu_N"/>
</dbReference>
<dbReference type="InterPro" id="IPR027417">
    <property type="entry name" value="P-loop_NTPase"/>
</dbReference>
<evidence type="ECO:0000256" key="12">
    <source>
        <dbReference type="HAMAP-Rule" id="MF_00309"/>
    </source>
</evidence>
<evidence type="ECO:0000256" key="6">
    <source>
        <dbReference type="ARBA" id="ARBA00022781"/>
    </source>
</evidence>
<evidence type="ECO:0000313" key="18">
    <source>
        <dbReference type="Proteomes" id="UP000070184"/>
    </source>
</evidence>
<keyword evidence="10 12" id="KW-0472">Membrane</keyword>
<dbReference type="Pfam" id="PF00006">
    <property type="entry name" value="ATP-synt_ab"/>
    <property type="match status" value="1"/>
</dbReference>
<comment type="caution">
    <text evidence="17">The sequence shown here is derived from an EMBL/GenBank/DDBJ whole genome shotgun (WGS) entry which is preliminary data.</text>
</comment>
<sequence>MGKLIQISGPVVTADEMRGAEMYEMARVGNEELVGEIIELEEDKATVQVYEETSGLRPGEKVEHTGNPLSVELGPGLIGTVFDGIQRPLPKLAEKGGDFIERGVHTYSLPRDKEWLFTPSDLGVGSEVKQGDVLGKVDETSLVEHKIMVPPGIEGEIDEIVSEGEYKITDKIATISTVDGKEEVSMLQEWPVREPRPIVDKLAPEIPLISGQRVVDTFFPVAKGGTASIPGGFGTGKTVMLHQLAKWSDTQIVVYVGCGERGNEMTDVLLHFPELEDPRTGEPLMSRTSLIANTSNMPVAAREASIYTGITIAEYFRDMGYDVALMADSTSRWAEALREISGRLEEMPSEEGYPAYLGSRLAEFYERAGRVITVGNQDNKGSVTVMGAVSPPGGDFSEPVTQNTLRIIKTFWGLDSDLADKRHFPAINWLTSYSGYLDSIEQWWTEEVGEEWRELRDKAIAILQEEDELREIVQLVGPDALPDRDRAVLEAAEVIREDFLQQNAMHDVDTYCTPDKQLRMFEISLKFYEEVLNAVEKGAPVEEAARIPVRERIARMKTLPEEKFYEAADRIEELIDTQLEEVLEER</sequence>
<dbReference type="InterPro" id="IPR031686">
    <property type="entry name" value="ATP-synth_a_Xtn"/>
</dbReference>
<feature type="domain" description="ATP synthase A/B type C-terminal" evidence="16">
    <location>
        <begin position="442"/>
        <end position="542"/>
    </location>
</feature>
<dbReference type="GO" id="GO:0046933">
    <property type="term" value="F:proton-transporting ATP synthase activity, rotational mechanism"/>
    <property type="evidence" value="ECO:0007669"/>
    <property type="project" value="UniProtKB-UniRule"/>
</dbReference>
<keyword evidence="4 12" id="KW-1003">Cell membrane</keyword>
<accession>A0A133U6R4</accession>
<keyword evidence="3 12" id="KW-0813">Transport</keyword>
<evidence type="ECO:0000256" key="7">
    <source>
        <dbReference type="ARBA" id="ARBA00022840"/>
    </source>
</evidence>
<evidence type="ECO:0000256" key="9">
    <source>
        <dbReference type="ARBA" id="ARBA00023065"/>
    </source>
</evidence>
<dbReference type="GO" id="GO:0042777">
    <property type="term" value="P:proton motive force-driven plasma membrane ATP synthesis"/>
    <property type="evidence" value="ECO:0007669"/>
    <property type="project" value="UniProtKB-UniRule"/>
</dbReference>
<gene>
    <name evidence="12" type="primary">atpA</name>
    <name evidence="17" type="ORF">AKJ61_01930</name>
</gene>
<dbReference type="SUPFAM" id="SSF52540">
    <property type="entry name" value="P-loop containing nucleoside triphosphate hydrolases"/>
    <property type="match status" value="1"/>
</dbReference>
<keyword evidence="18" id="KW-1185">Reference proteome</keyword>
<dbReference type="FunFam" id="2.40.50.100:FF:000008">
    <property type="entry name" value="V-type proton ATPase catalytic subunit A"/>
    <property type="match status" value="1"/>
</dbReference>
<dbReference type="HAMAP" id="MF_00309">
    <property type="entry name" value="ATP_synth_A_arch"/>
    <property type="match status" value="1"/>
</dbReference>
<evidence type="ECO:0000259" key="16">
    <source>
        <dbReference type="Pfam" id="PF22919"/>
    </source>
</evidence>
<dbReference type="Gene3D" id="2.40.50.100">
    <property type="match status" value="1"/>
</dbReference>
<evidence type="ECO:0000259" key="13">
    <source>
        <dbReference type="Pfam" id="PF00006"/>
    </source>
</evidence>
<keyword evidence="9 12" id="KW-0406">Ion transport</keyword>
<dbReference type="InterPro" id="IPR000194">
    <property type="entry name" value="ATPase_F1/V1/A1_a/bsu_nucl-bd"/>
</dbReference>
<comment type="catalytic activity">
    <reaction evidence="12">
        <text>ATP + H2O + 4 H(+)(in) = ADP + phosphate + 5 H(+)(out)</text>
        <dbReference type="Rhea" id="RHEA:57720"/>
        <dbReference type="ChEBI" id="CHEBI:15377"/>
        <dbReference type="ChEBI" id="CHEBI:15378"/>
        <dbReference type="ChEBI" id="CHEBI:30616"/>
        <dbReference type="ChEBI" id="CHEBI:43474"/>
        <dbReference type="ChEBI" id="CHEBI:456216"/>
        <dbReference type="EC" id="7.1.2.2"/>
    </reaction>
</comment>
<evidence type="ECO:0000256" key="10">
    <source>
        <dbReference type="ARBA" id="ARBA00023136"/>
    </source>
</evidence>
<dbReference type="Pfam" id="PF16886">
    <property type="entry name" value="ATP-synt_ab_Xtn"/>
    <property type="match status" value="1"/>
</dbReference>
<dbReference type="CDD" id="cd01134">
    <property type="entry name" value="V_A-ATPase_A"/>
    <property type="match status" value="1"/>
</dbReference>
<evidence type="ECO:0000256" key="3">
    <source>
        <dbReference type="ARBA" id="ARBA00022448"/>
    </source>
</evidence>
<dbReference type="CDD" id="cd18119">
    <property type="entry name" value="ATP-synt_V_A-type_alpha_N"/>
    <property type="match status" value="1"/>
</dbReference>
<dbReference type="PANTHER" id="PTHR43607">
    <property type="entry name" value="V-TYPE PROTON ATPASE CATALYTIC SUBUNIT A"/>
    <property type="match status" value="1"/>
</dbReference>
<dbReference type="InterPro" id="IPR055190">
    <property type="entry name" value="ATP-synt_VA_C"/>
</dbReference>
<evidence type="ECO:0000256" key="2">
    <source>
        <dbReference type="ARBA" id="ARBA00008936"/>
    </source>
</evidence>
<feature type="domain" description="ATPase F1/V1/A1 complex alpha/beta subunit nucleotide-binding" evidence="13">
    <location>
        <begin position="211"/>
        <end position="434"/>
    </location>
</feature>
<dbReference type="SUPFAM" id="SSF47917">
    <property type="entry name" value="C-terminal domain of alpha and beta subunits of F1 ATP synthase"/>
    <property type="match status" value="1"/>
</dbReference>